<dbReference type="RefSeq" id="WP_120463480.1">
    <property type="nucleotide sequence ID" value="NZ_BMIW01000039.1"/>
</dbReference>
<evidence type="ECO:0000259" key="1">
    <source>
        <dbReference type="Pfam" id="PF13349"/>
    </source>
</evidence>
<dbReference type="EMBL" id="BMIW01000039">
    <property type="protein sequence ID" value="GGG14562.1"/>
    <property type="molecule type" value="Genomic_DNA"/>
</dbReference>
<comment type="caution">
    <text evidence="2">The sequence shown here is derived from an EMBL/GenBank/DDBJ whole genome shotgun (WGS) entry which is preliminary data.</text>
</comment>
<organism evidence="2 3">
    <name type="scientific">Paenibacillus aceti</name>
    <dbReference type="NCBI Taxonomy" id="1820010"/>
    <lineage>
        <taxon>Bacteria</taxon>
        <taxon>Bacillati</taxon>
        <taxon>Bacillota</taxon>
        <taxon>Bacilli</taxon>
        <taxon>Bacillales</taxon>
        <taxon>Paenibacillaceae</taxon>
        <taxon>Paenibacillus</taxon>
    </lineage>
</organism>
<reference evidence="3" key="1">
    <citation type="journal article" date="2019" name="Int. J. Syst. Evol. Microbiol.">
        <title>The Global Catalogue of Microorganisms (GCM) 10K type strain sequencing project: providing services to taxonomists for standard genome sequencing and annotation.</title>
        <authorList>
            <consortium name="The Broad Institute Genomics Platform"/>
            <consortium name="The Broad Institute Genome Sequencing Center for Infectious Disease"/>
            <person name="Wu L."/>
            <person name="Ma J."/>
        </authorList>
    </citation>
    <scope>NUCLEOTIDE SEQUENCE [LARGE SCALE GENOMIC DNA]</scope>
    <source>
        <strain evidence="3">CGMCC 1.15420</strain>
    </source>
</reference>
<evidence type="ECO:0000313" key="2">
    <source>
        <dbReference type="EMBL" id="GGG14562.1"/>
    </source>
</evidence>
<dbReference type="InterPro" id="IPR025164">
    <property type="entry name" value="Toastrack_DUF4097"/>
</dbReference>
<dbReference type="PANTHER" id="PTHR34094">
    <property type="match status" value="1"/>
</dbReference>
<name>A0ABQ1W647_9BACL</name>
<sequence length="362" mass="38619">MRKIVIFALALLTIGLIGTMITMPKSNTLAAIGLFQENKQTPAPKPEQDRPLDPEERLDQALQGLENSILDSTTGMVSGILDSTSDIVSDTMSDISGYLSNEDFGNFSVKKGNAETKEIDQISQLDAKGISNLNISAAIAKVEIKVTDSNQITAHLKGEVSSHLADRFTLKADPQGDTLNIKADMKKKSLTTAHNYINLTLTVQIPDQSWSLVSADVINGSIHAEQIAAKTIDIQATTGKIKLEQAQADKIKLSTMVGEIQGRSLSGELQIEATTGIIKIDQQDIDLAGSIQATSTTGSIDIALRPGQSVSLLYTSNLGNGTVNLEGMTLSESSKHKLVGTSGVGKYSIKAHTTTGSFKLHE</sequence>
<evidence type="ECO:0000313" key="3">
    <source>
        <dbReference type="Proteomes" id="UP000608420"/>
    </source>
</evidence>
<gene>
    <name evidence="2" type="ORF">GCM10010913_40480</name>
</gene>
<feature type="domain" description="DUF4097" evidence="1">
    <location>
        <begin position="216"/>
        <end position="360"/>
    </location>
</feature>
<keyword evidence="3" id="KW-1185">Reference proteome</keyword>
<protein>
    <recommendedName>
        <fullName evidence="1">DUF4097 domain-containing protein</fullName>
    </recommendedName>
</protein>
<dbReference type="Pfam" id="PF13349">
    <property type="entry name" value="DUF4097"/>
    <property type="match status" value="1"/>
</dbReference>
<dbReference type="Proteomes" id="UP000608420">
    <property type="component" value="Unassembled WGS sequence"/>
</dbReference>
<accession>A0ABQ1W647</accession>
<proteinExistence type="predicted"/>
<dbReference type="PANTHER" id="PTHR34094:SF1">
    <property type="entry name" value="PROTEIN FAM185A"/>
    <property type="match status" value="1"/>
</dbReference>